<evidence type="ECO:0000256" key="2">
    <source>
        <dbReference type="ARBA" id="ARBA00005709"/>
    </source>
</evidence>
<dbReference type="GO" id="GO:0009424">
    <property type="term" value="C:bacterial-type flagellum hook"/>
    <property type="evidence" value="ECO:0007669"/>
    <property type="project" value="InterPro"/>
</dbReference>
<organism evidence="6 7">
    <name type="scientific">Klenkia brasiliensis</name>
    <dbReference type="NCBI Taxonomy" id="333142"/>
    <lineage>
        <taxon>Bacteria</taxon>
        <taxon>Bacillati</taxon>
        <taxon>Actinomycetota</taxon>
        <taxon>Actinomycetes</taxon>
        <taxon>Geodermatophilales</taxon>
        <taxon>Geodermatophilaceae</taxon>
        <taxon>Klenkia</taxon>
    </lineage>
</organism>
<dbReference type="SUPFAM" id="SSF64518">
    <property type="entry name" value="Phase 1 flagellin"/>
    <property type="match status" value="1"/>
</dbReference>
<protein>
    <submittedName>
        <fullName evidence="6">Flagellar hook-associated protein 3 FlgL</fullName>
    </submittedName>
</protein>
<dbReference type="InterPro" id="IPR001492">
    <property type="entry name" value="Flagellin"/>
</dbReference>
<feature type="domain" description="Flagellin N-terminal" evidence="4">
    <location>
        <begin position="6"/>
        <end position="136"/>
    </location>
</feature>
<reference evidence="7" key="1">
    <citation type="submission" date="2016-10" db="EMBL/GenBank/DDBJ databases">
        <authorList>
            <person name="Varghese N."/>
            <person name="Submissions S."/>
        </authorList>
    </citation>
    <scope>NUCLEOTIDE SEQUENCE [LARGE SCALE GENOMIC DNA]</scope>
    <source>
        <strain evidence="7">DSM 44526</strain>
    </source>
</reference>
<dbReference type="InterPro" id="IPR013384">
    <property type="entry name" value="Flagell_FlgL"/>
</dbReference>
<comment type="similarity">
    <text evidence="2">Belongs to the bacterial flagellin family.</text>
</comment>
<dbReference type="NCBIfam" id="TIGR02550">
    <property type="entry name" value="flagell_flgL"/>
    <property type="match status" value="1"/>
</dbReference>
<dbReference type="Gene3D" id="1.20.1330.10">
    <property type="entry name" value="f41 fragment of flagellin, N-terminal domain"/>
    <property type="match status" value="1"/>
</dbReference>
<dbReference type="Pfam" id="PF00700">
    <property type="entry name" value="Flagellin_C"/>
    <property type="match status" value="1"/>
</dbReference>
<dbReference type="GO" id="GO:0005198">
    <property type="term" value="F:structural molecule activity"/>
    <property type="evidence" value="ECO:0007669"/>
    <property type="project" value="InterPro"/>
</dbReference>
<dbReference type="PANTHER" id="PTHR42792:SF1">
    <property type="entry name" value="FLAGELLAR HOOK-ASSOCIATED PROTEIN 3"/>
    <property type="match status" value="1"/>
</dbReference>
<dbReference type="RefSeq" id="WP_091057038.1">
    <property type="nucleotide sequence ID" value="NZ_FNCF01000001.1"/>
</dbReference>
<dbReference type="InterPro" id="IPR001029">
    <property type="entry name" value="Flagellin_N"/>
</dbReference>
<keyword evidence="7" id="KW-1185">Reference proteome</keyword>
<proteinExistence type="inferred from homology"/>
<keyword evidence="3" id="KW-0975">Bacterial flagellum</keyword>
<feature type="domain" description="Flagellin C-terminal" evidence="5">
    <location>
        <begin position="212"/>
        <end position="293"/>
    </location>
</feature>
<dbReference type="GO" id="GO:0071973">
    <property type="term" value="P:bacterial-type flagellum-dependent cell motility"/>
    <property type="evidence" value="ECO:0007669"/>
    <property type="project" value="InterPro"/>
</dbReference>
<evidence type="ECO:0000259" key="4">
    <source>
        <dbReference type="Pfam" id="PF00669"/>
    </source>
</evidence>
<sequence>MRITQRTLADNNIRNMGTNLAAVAKLNDQITSGKAITKPSDNPSGTATAMRTRTDLAANDQYSANITQAGTTLAAADGALSSMGDMLRRVRDLTTQAASTGSQSPESLKALSIEVAGLRDGLLAMANRTVDGRPVFGGATSTSQAYDTTTGAFTGRSGVALDVRVSSTETVRTDVDGPSAFGPAGDDVFALVQRIAGEMTATPTGDLTASIGDVDTALRRMTAARTEVGVRVNRLDTVKSVNADVALSLGSQLGDVENIDTAKAYLELKLRQNAYDAALTVSSQSIQNSLVDFIR</sequence>
<evidence type="ECO:0000259" key="5">
    <source>
        <dbReference type="Pfam" id="PF00700"/>
    </source>
</evidence>
<comment type="subcellular location">
    <subcellularLocation>
        <location evidence="1">Bacterial flagellum</location>
    </subcellularLocation>
</comment>
<dbReference type="PANTHER" id="PTHR42792">
    <property type="entry name" value="FLAGELLIN"/>
    <property type="match status" value="1"/>
</dbReference>
<dbReference type="InterPro" id="IPR046358">
    <property type="entry name" value="Flagellin_C"/>
</dbReference>
<evidence type="ECO:0000256" key="1">
    <source>
        <dbReference type="ARBA" id="ARBA00004365"/>
    </source>
</evidence>
<evidence type="ECO:0000313" key="6">
    <source>
        <dbReference type="EMBL" id="SDF49085.1"/>
    </source>
</evidence>
<dbReference type="OrthoDB" id="9758307at2"/>
<dbReference type="EMBL" id="FNCF01000001">
    <property type="protein sequence ID" value="SDF49085.1"/>
    <property type="molecule type" value="Genomic_DNA"/>
</dbReference>
<evidence type="ECO:0000313" key="7">
    <source>
        <dbReference type="Proteomes" id="UP000198863"/>
    </source>
</evidence>
<gene>
    <name evidence="6" type="ORF">SAMN05660324_0271</name>
</gene>
<keyword evidence="6" id="KW-0282">Flagellum</keyword>
<keyword evidence="6" id="KW-0969">Cilium</keyword>
<name>A0A1G7LHX9_9ACTN</name>
<evidence type="ECO:0000256" key="3">
    <source>
        <dbReference type="ARBA" id="ARBA00023143"/>
    </source>
</evidence>
<dbReference type="AlphaFoldDB" id="A0A1G7LHX9"/>
<dbReference type="Pfam" id="PF00669">
    <property type="entry name" value="Flagellin_N"/>
    <property type="match status" value="1"/>
</dbReference>
<accession>A0A1G7LHX9</accession>
<dbReference type="Proteomes" id="UP000198863">
    <property type="component" value="Unassembled WGS sequence"/>
</dbReference>
<keyword evidence="6" id="KW-0966">Cell projection</keyword>